<dbReference type="KEGG" id="pms:KNP414_02371"/>
<dbReference type="RefSeq" id="WP_013916093.1">
    <property type="nucleotide sequence ID" value="NC_015690.1"/>
</dbReference>
<accession>F8F5C1</accession>
<reference evidence="3" key="1">
    <citation type="submission" date="2011-06" db="EMBL/GenBank/DDBJ databases">
        <title>Complete genome sequence of Paenibacillus mucilaginosus KNP414.</title>
        <authorList>
            <person name="Wang J."/>
            <person name="Hu S."/>
            <person name="Hu X."/>
            <person name="Zhang B."/>
            <person name="Dong D."/>
            <person name="Zhang S."/>
            <person name="Zhao K."/>
            <person name="Wu D."/>
        </authorList>
    </citation>
    <scope>NUCLEOTIDE SEQUENCE [LARGE SCALE GENOMIC DNA]</scope>
    <source>
        <strain evidence="3">KNP414</strain>
    </source>
</reference>
<feature type="region of interest" description="Disordered" evidence="1">
    <location>
        <begin position="62"/>
        <end position="82"/>
    </location>
</feature>
<organism evidence="2 3">
    <name type="scientific">Paenibacillus mucilaginosus (strain KNP414)</name>
    <dbReference type="NCBI Taxonomy" id="1036673"/>
    <lineage>
        <taxon>Bacteria</taxon>
        <taxon>Bacillati</taxon>
        <taxon>Bacillota</taxon>
        <taxon>Bacilli</taxon>
        <taxon>Bacillales</taxon>
        <taxon>Paenibacillaceae</taxon>
        <taxon>Paenibacillus</taxon>
    </lineage>
</organism>
<proteinExistence type="predicted"/>
<dbReference type="AlphaFoldDB" id="F8F5C1"/>
<evidence type="ECO:0000256" key="1">
    <source>
        <dbReference type="SAM" id="MobiDB-lite"/>
    </source>
</evidence>
<gene>
    <name evidence="2" type="ordered locus">KNP414_02371</name>
</gene>
<name>F8F5C1_PAEMK</name>
<evidence type="ECO:0000313" key="2">
    <source>
        <dbReference type="EMBL" id="AEI40932.1"/>
    </source>
</evidence>
<dbReference type="PATRIC" id="fig|1036673.3.peg.2137"/>
<reference evidence="2 3" key="2">
    <citation type="journal article" date="2013" name="Genome Announc.">
        <title>Genome Sequence of Growth-Improving Paenibacillus mucilaginosus Strain KNP414.</title>
        <authorList>
            <person name="Lu J.J."/>
            <person name="Wang J.F."/>
            <person name="Hu X.F."/>
        </authorList>
    </citation>
    <scope>NUCLEOTIDE SEQUENCE [LARGE SCALE GENOMIC DNA]</scope>
    <source>
        <strain evidence="2 3">KNP414</strain>
    </source>
</reference>
<dbReference type="Proteomes" id="UP000006620">
    <property type="component" value="Chromosome"/>
</dbReference>
<protein>
    <submittedName>
        <fullName evidence="2">Uncharacterized protein</fullName>
    </submittedName>
</protein>
<dbReference type="HOGENOM" id="CLU_2555071_0_0_9"/>
<evidence type="ECO:0000313" key="3">
    <source>
        <dbReference type="Proteomes" id="UP000006620"/>
    </source>
</evidence>
<sequence>MNHTLIGLNLRMNAVQGRLKQVEPAVLTADEHERSSEAEAAAAEHPAKWLVRGLFGGYRRLREKGSAVPGSRQAGRGRRHVR</sequence>
<dbReference type="EMBL" id="CP002869">
    <property type="protein sequence ID" value="AEI40932.1"/>
    <property type="molecule type" value="Genomic_DNA"/>
</dbReference>